<comment type="subcellular location">
    <subcellularLocation>
        <location evidence="1">Nucleus</location>
    </subcellularLocation>
</comment>
<dbReference type="PANTHER" id="PTHR47305">
    <property type="entry name" value="BEN DOMAIN-CONTAINING PROTEIN 2"/>
    <property type="match status" value="1"/>
</dbReference>
<evidence type="ECO:0000256" key="1">
    <source>
        <dbReference type="ARBA" id="ARBA00004123"/>
    </source>
</evidence>
<reference evidence="4" key="1">
    <citation type="submission" date="2017-08" db="EMBL/GenBank/DDBJ databases">
        <title>Assembly of the North American Bullfrog Genome.</title>
        <authorList>
            <person name="Warren R.L."/>
            <person name="Vandervalk B.P."/>
            <person name="Kucuk E."/>
            <person name="Birol I."/>
            <person name="Helbing C."/>
            <person name="Pandoh P."/>
            <person name="Behsaz B."/>
            <person name="Mohamadi H."/>
            <person name="Chu J."/>
            <person name="Jackman S."/>
            <person name="Hammond S.A."/>
            <person name="Veldhoen N."/>
            <person name="Kirk H."/>
            <person name="Zhao Y."/>
            <person name="Coope R."/>
            <person name="Pleasance S."/>
            <person name="Moore R."/>
            <person name="Holt R."/>
        </authorList>
    </citation>
    <scope>NUCLEOTIDE SEQUENCE</scope>
    <source>
        <strain evidence="4">Bruno</strain>
        <tissue evidence="4">Liver</tissue>
    </source>
</reference>
<dbReference type="GO" id="GO:0005634">
    <property type="term" value="C:nucleus"/>
    <property type="evidence" value="ECO:0007669"/>
    <property type="project" value="UniProtKB-SubCell"/>
</dbReference>
<dbReference type="OrthoDB" id="8958408at2759"/>
<protein>
    <submittedName>
        <fullName evidence="4">Uncharacterized protein</fullName>
    </submittedName>
</protein>
<accession>A0A2G9SGF1</accession>
<dbReference type="PANTHER" id="PTHR47305:SF1">
    <property type="entry name" value="BEN DOMAIN-CONTAINING PROTEIN"/>
    <property type="match status" value="1"/>
</dbReference>
<proteinExistence type="predicted"/>
<evidence type="ECO:0000256" key="3">
    <source>
        <dbReference type="SAM" id="MobiDB-lite"/>
    </source>
</evidence>
<dbReference type="EMBL" id="KV924175">
    <property type="protein sequence ID" value="PIO39207.1"/>
    <property type="molecule type" value="Genomic_DNA"/>
</dbReference>
<sequence length="89" mass="9611">MKSGSTHRPGPAPGSASQRTTVSHEPAAPTPSTAQCSNFLQMNYPSFDLKDCGHDWKACVAAINSTIRSLRHDQKKATFHTRKITSLGS</sequence>
<name>A0A2G9SGF1_AQUCT</name>
<evidence type="ECO:0000313" key="4">
    <source>
        <dbReference type="EMBL" id="PIO39207.1"/>
    </source>
</evidence>
<keyword evidence="2" id="KW-0539">Nucleus</keyword>
<evidence type="ECO:0000256" key="2">
    <source>
        <dbReference type="ARBA" id="ARBA00023242"/>
    </source>
</evidence>
<feature type="region of interest" description="Disordered" evidence="3">
    <location>
        <begin position="1"/>
        <end position="34"/>
    </location>
</feature>
<dbReference type="AlphaFoldDB" id="A0A2G9SGF1"/>
<organism evidence="4">
    <name type="scientific">Aquarana catesbeiana</name>
    <name type="common">American bullfrog</name>
    <name type="synonym">Rana catesbeiana</name>
    <dbReference type="NCBI Taxonomy" id="8400"/>
    <lineage>
        <taxon>Eukaryota</taxon>
        <taxon>Metazoa</taxon>
        <taxon>Chordata</taxon>
        <taxon>Craniata</taxon>
        <taxon>Vertebrata</taxon>
        <taxon>Euteleostomi</taxon>
        <taxon>Amphibia</taxon>
        <taxon>Batrachia</taxon>
        <taxon>Anura</taxon>
        <taxon>Neobatrachia</taxon>
        <taxon>Ranoidea</taxon>
        <taxon>Ranidae</taxon>
        <taxon>Aquarana</taxon>
    </lineage>
</organism>
<gene>
    <name evidence="4" type="ORF">AB205_0198800</name>
</gene>